<evidence type="ECO:0000313" key="2">
    <source>
        <dbReference type="Proteomes" id="UP000184212"/>
    </source>
</evidence>
<accession>A0A1M5MNZ6</accession>
<dbReference type="RefSeq" id="WP_143164829.1">
    <property type="nucleotide sequence ID" value="NZ_FQWQ01000001.1"/>
</dbReference>
<organism evidence="1 2">
    <name type="scientific">Chryseolinea serpens</name>
    <dbReference type="NCBI Taxonomy" id="947013"/>
    <lineage>
        <taxon>Bacteria</taxon>
        <taxon>Pseudomonadati</taxon>
        <taxon>Bacteroidota</taxon>
        <taxon>Cytophagia</taxon>
        <taxon>Cytophagales</taxon>
        <taxon>Fulvivirgaceae</taxon>
        <taxon>Chryseolinea</taxon>
    </lineage>
</organism>
<proteinExistence type="predicted"/>
<gene>
    <name evidence="1" type="ORF">SAMN04488109_1848</name>
</gene>
<evidence type="ECO:0000313" key="1">
    <source>
        <dbReference type="EMBL" id="SHG79028.1"/>
    </source>
</evidence>
<name>A0A1M5MNZ6_9BACT</name>
<dbReference type="OrthoDB" id="9822309at2"/>
<dbReference type="Proteomes" id="UP000184212">
    <property type="component" value="Unassembled WGS sequence"/>
</dbReference>
<keyword evidence="2" id="KW-1185">Reference proteome</keyword>
<dbReference type="AlphaFoldDB" id="A0A1M5MNZ6"/>
<dbReference type="EMBL" id="FQWQ01000001">
    <property type="protein sequence ID" value="SHG79028.1"/>
    <property type="molecule type" value="Genomic_DNA"/>
</dbReference>
<sequence>MNLLKKNHALLTGAFFTILFLLFTQCHRAKPALQVEDKSPSAQQLARFDSLKSTIVKNRKLMELTLRAAKSFTDLQRLGTRNIINQVATQDLDSIARTQSMHHDDIDRYLTQVSDIIEIIMAPYLLRGLDLNADGVARERITKYLALQFECDSLLHIASSEPDVVKRLEQVTKALHRLNADTTIRELLY</sequence>
<protein>
    <submittedName>
        <fullName evidence="1">Uncharacterized protein</fullName>
    </submittedName>
</protein>
<reference evidence="1 2" key="1">
    <citation type="submission" date="2016-11" db="EMBL/GenBank/DDBJ databases">
        <authorList>
            <person name="Jaros S."/>
            <person name="Januszkiewicz K."/>
            <person name="Wedrychowicz H."/>
        </authorList>
    </citation>
    <scope>NUCLEOTIDE SEQUENCE [LARGE SCALE GENOMIC DNA]</scope>
    <source>
        <strain evidence="1 2">DSM 24574</strain>
    </source>
</reference>